<evidence type="ECO:0000313" key="8">
    <source>
        <dbReference type="Proteomes" id="UP000254519"/>
    </source>
</evidence>
<dbReference type="PANTHER" id="PTHR30055:SF175">
    <property type="entry name" value="HTH-TYPE TRANSCRIPTIONAL REPRESSOR KSTR2"/>
    <property type="match status" value="1"/>
</dbReference>
<dbReference type="Proteomes" id="UP000254519">
    <property type="component" value="Unassembled WGS sequence"/>
</dbReference>
<keyword evidence="1" id="KW-0678">Repressor</keyword>
<feature type="DNA-binding region" description="H-T-H motif" evidence="5">
    <location>
        <begin position="41"/>
        <end position="60"/>
    </location>
</feature>
<keyword evidence="2" id="KW-0805">Transcription regulation</keyword>
<keyword evidence="3 5" id="KW-0238">DNA-binding</keyword>
<organism evidence="7 8">
    <name type="scientific">Sporosarcina pasteurii</name>
    <name type="common">Bacillus pasteurii</name>
    <dbReference type="NCBI Taxonomy" id="1474"/>
    <lineage>
        <taxon>Bacteria</taxon>
        <taxon>Bacillati</taxon>
        <taxon>Bacillota</taxon>
        <taxon>Bacilli</taxon>
        <taxon>Bacillales</taxon>
        <taxon>Caryophanaceae</taxon>
        <taxon>Sporosarcina</taxon>
    </lineage>
</organism>
<dbReference type="PRINTS" id="PR00455">
    <property type="entry name" value="HTHTETR"/>
</dbReference>
<dbReference type="InterPro" id="IPR050109">
    <property type="entry name" value="HTH-type_TetR-like_transc_reg"/>
</dbReference>
<feature type="domain" description="HTH tetR-type" evidence="6">
    <location>
        <begin position="18"/>
        <end position="78"/>
    </location>
</feature>
<dbReference type="SUPFAM" id="SSF48498">
    <property type="entry name" value="Tetracyclin repressor-like, C-terminal domain"/>
    <property type="match status" value="1"/>
</dbReference>
<reference evidence="7 8" key="1">
    <citation type="submission" date="2018-06" db="EMBL/GenBank/DDBJ databases">
        <authorList>
            <consortium name="Pathogen Informatics"/>
            <person name="Doyle S."/>
        </authorList>
    </citation>
    <scope>NUCLEOTIDE SEQUENCE [LARGE SCALE GENOMIC DNA]</scope>
    <source>
        <strain evidence="8">ATCC 11859 / DSM 33 / NCIB 8841 / NCTC 4822</strain>
    </source>
</reference>
<evidence type="ECO:0000256" key="5">
    <source>
        <dbReference type="PROSITE-ProRule" id="PRU00335"/>
    </source>
</evidence>
<dbReference type="PROSITE" id="PS50977">
    <property type="entry name" value="HTH_TETR_2"/>
    <property type="match status" value="1"/>
</dbReference>
<dbReference type="Gene3D" id="1.10.357.10">
    <property type="entry name" value="Tetracycline Repressor, domain 2"/>
    <property type="match status" value="1"/>
</dbReference>
<dbReference type="InterPro" id="IPR009057">
    <property type="entry name" value="Homeodomain-like_sf"/>
</dbReference>
<dbReference type="SUPFAM" id="SSF46689">
    <property type="entry name" value="Homeodomain-like"/>
    <property type="match status" value="1"/>
</dbReference>
<dbReference type="InterPro" id="IPR036271">
    <property type="entry name" value="Tet_transcr_reg_TetR-rel_C_sf"/>
</dbReference>
<evidence type="ECO:0000256" key="2">
    <source>
        <dbReference type="ARBA" id="ARBA00023015"/>
    </source>
</evidence>
<dbReference type="Pfam" id="PF00440">
    <property type="entry name" value="TetR_N"/>
    <property type="match status" value="1"/>
</dbReference>
<proteinExistence type="predicted"/>
<sequence length="208" mass="23411">MQQRKRPLGRPRKEHGALSTKDKILWTATDMFLKKGYSFISMDDVAAQCDVTKATVYYYYKTKADLFTDAMVQLMVRIKRQIVDILSTNEPLKTQLFKLAKAHLQATVDIDINSFMKEAAVSLSDEQLKLMQESEDEMYAAMAFSLQEAMDQGIIPQSNPHLGAVLFVSMLAAGNNMNRNAEQSSLSLDELVTEIMNLFWDGLANPSA</sequence>
<dbReference type="PANTHER" id="PTHR30055">
    <property type="entry name" value="HTH-TYPE TRANSCRIPTIONAL REGULATOR RUTR"/>
    <property type="match status" value="1"/>
</dbReference>
<evidence type="ECO:0000256" key="4">
    <source>
        <dbReference type="ARBA" id="ARBA00023163"/>
    </source>
</evidence>
<protein>
    <submittedName>
        <fullName evidence="7">DNA-binding transcriptional repressor AcrR</fullName>
    </submittedName>
</protein>
<dbReference type="GO" id="GO:0003700">
    <property type="term" value="F:DNA-binding transcription factor activity"/>
    <property type="evidence" value="ECO:0007669"/>
    <property type="project" value="TreeGrafter"/>
</dbReference>
<evidence type="ECO:0000256" key="1">
    <source>
        <dbReference type="ARBA" id="ARBA00022491"/>
    </source>
</evidence>
<name>A0A380BRT4_SPOPA</name>
<accession>A0A380BRT4</accession>
<keyword evidence="8" id="KW-1185">Reference proteome</keyword>
<dbReference type="AlphaFoldDB" id="A0A380BRT4"/>
<keyword evidence="4" id="KW-0804">Transcription</keyword>
<dbReference type="EMBL" id="UGYZ01000002">
    <property type="protein sequence ID" value="SUJ05405.1"/>
    <property type="molecule type" value="Genomic_DNA"/>
</dbReference>
<evidence type="ECO:0000259" key="6">
    <source>
        <dbReference type="PROSITE" id="PS50977"/>
    </source>
</evidence>
<gene>
    <name evidence="7" type="ORF">NCTC4822_01651</name>
</gene>
<evidence type="ECO:0000256" key="3">
    <source>
        <dbReference type="ARBA" id="ARBA00023125"/>
    </source>
</evidence>
<evidence type="ECO:0000313" key="7">
    <source>
        <dbReference type="EMBL" id="SUJ05405.1"/>
    </source>
</evidence>
<dbReference type="RefSeq" id="WP_115361203.1">
    <property type="nucleotide sequence ID" value="NZ_CP038012.1"/>
</dbReference>
<dbReference type="InterPro" id="IPR001647">
    <property type="entry name" value="HTH_TetR"/>
</dbReference>
<dbReference type="OrthoDB" id="2732116at2"/>
<dbReference type="GO" id="GO:0000976">
    <property type="term" value="F:transcription cis-regulatory region binding"/>
    <property type="evidence" value="ECO:0007669"/>
    <property type="project" value="TreeGrafter"/>
</dbReference>
<dbReference type="Gene3D" id="1.10.10.60">
    <property type="entry name" value="Homeodomain-like"/>
    <property type="match status" value="1"/>
</dbReference>